<dbReference type="EMBL" id="ML179188">
    <property type="protein sequence ID" value="THU95952.1"/>
    <property type="molecule type" value="Genomic_DNA"/>
</dbReference>
<organism evidence="3 4">
    <name type="scientific">Dendrothele bispora (strain CBS 962.96)</name>
    <dbReference type="NCBI Taxonomy" id="1314807"/>
    <lineage>
        <taxon>Eukaryota</taxon>
        <taxon>Fungi</taxon>
        <taxon>Dikarya</taxon>
        <taxon>Basidiomycota</taxon>
        <taxon>Agaricomycotina</taxon>
        <taxon>Agaricomycetes</taxon>
        <taxon>Agaricomycetidae</taxon>
        <taxon>Agaricales</taxon>
        <taxon>Agaricales incertae sedis</taxon>
        <taxon>Dendrothele</taxon>
    </lineage>
</organism>
<evidence type="ECO:0000313" key="3">
    <source>
        <dbReference type="EMBL" id="THU95952.1"/>
    </source>
</evidence>
<evidence type="ECO:0000256" key="1">
    <source>
        <dbReference type="SAM" id="MobiDB-lite"/>
    </source>
</evidence>
<keyword evidence="2" id="KW-0732">Signal</keyword>
<dbReference type="AlphaFoldDB" id="A0A4S8M1K3"/>
<feature type="compositionally biased region" description="Basic and acidic residues" evidence="1">
    <location>
        <begin position="152"/>
        <end position="187"/>
    </location>
</feature>
<feature type="region of interest" description="Disordered" evidence="1">
    <location>
        <begin position="151"/>
        <end position="187"/>
    </location>
</feature>
<evidence type="ECO:0000313" key="4">
    <source>
        <dbReference type="Proteomes" id="UP000297245"/>
    </source>
</evidence>
<evidence type="ECO:0000256" key="2">
    <source>
        <dbReference type="SAM" id="SignalP"/>
    </source>
</evidence>
<gene>
    <name evidence="3" type="ORF">K435DRAFT_894352</name>
</gene>
<proteinExistence type="predicted"/>
<keyword evidence="4" id="KW-1185">Reference proteome</keyword>
<protein>
    <submittedName>
        <fullName evidence="3">Uncharacterized protein</fullName>
    </submittedName>
</protein>
<feature type="non-terminal residue" evidence="3">
    <location>
        <position position="187"/>
    </location>
</feature>
<name>A0A4S8M1K3_DENBC</name>
<dbReference type="Proteomes" id="UP000297245">
    <property type="component" value="Unassembled WGS sequence"/>
</dbReference>
<dbReference type="OrthoDB" id="10255539at2759"/>
<feature type="signal peptide" evidence="2">
    <location>
        <begin position="1"/>
        <end position="27"/>
    </location>
</feature>
<accession>A0A4S8M1K3</accession>
<sequence length="187" mass="21255">MSSLTARRWHQLWPMLLEVLLSAMTQTQQKKSPSAGVLAFVLSPLLGTRTTPVVPSAVVLLLPLAEFLSESKLCSTELARVQGQLYETEKNWNGDDMKKRRDTWKRLARDMEIKSHELRLAEEQVGESNATRVGDQVEQLKAKIQRLITGEQEAKQKQKAAADEIKKLQKDTEEFKNNKDGKIDELK</sequence>
<feature type="chain" id="PRO_5020328502" evidence="2">
    <location>
        <begin position="28"/>
        <end position="187"/>
    </location>
</feature>
<reference evidence="3 4" key="1">
    <citation type="journal article" date="2019" name="Nat. Ecol. Evol.">
        <title>Megaphylogeny resolves global patterns of mushroom evolution.</title>
        <authorList>
            <person name="Varga T."/>
            <person name="Krizsan K."/>
            <person name="Foldi C."/>
            <person name="Dima B."/>
            <person name="Sanchez-Garcia M."/>
            <person name="Sanchez-Ramirez S."/>
            <person name="Szollosi G.J."/>
            <person name="Szarkandi J.G."/>
            <person name="Papp V."/>
            <person name="Albert L."/>
            <person name="Andreopoulos W."/>
            <person name="Angelini C."/>
            <person name="Antonin V."/>
            <person name="Barry K.W."/>
            <person name="Bougher N.L."/>
            <person name="Buchanan P."/>
            <person name="Buyck B."/>
            <person name="Bense V."/>
            <person name="Catcheside P."/>
            <person name="Chovatia M."/>
            <person name="Cooper J."/>
            <person name="Damon W."/>
            <person name="Desjardin D."/>
            <person name="Finy P."/>
            <person name="Geml J."/>
            <person name="Haridas S."/>
            <person name="Hughes K."/>
            <person name="Justo A."/>
            <person name="Karasinski D."/>
            <person name="Kautmanova I."/>
            <person name="Kiss B."/>
            <person name="Kocsube S."/>
            <person name="Kotiranta H."/>
            <person name="LaButti K.M."/>
            <person name="Lechner B.E."/>
            <person name="Liimatainen K."/>
            <person name="Lipzen A."/>
            <person name="Lukacs Z."/>
            <person name="Mihaltcheva S."/>
            <person name="Morgado L.N."/>
            <person name="Niskanen T."/>
            <person name="Noordeloos M.E."/>
            <person name="Ohm R.A."/>
            <person name="Ortiz-Santana B."/>
            <person name="Ovrebo C."/>
            <person name="Racz N."/>
            <person name="Riley R."/>
            <person name="Savchenko A."/>
            <person name="Shiryaev A."/>
            <person name="Soop K."/>
            <person name="Spirin V."/>
            <person name="Szebenyi C."/>
            <person name="Tomsovsky M."/>
            <person name="Tulloss R.E."/>
            <person name="Uehling J."/>
            <person name="Grigoriev I.V."/>
            <person name="Vagvolgyi C."/>
            <person name="Papp T."/>
            <person name="Martin F.M."/>
            <person name="Miettinen O."/>
            <person name="Hibbett D.S."/>
            <person name="Nagy L.G."/>
        </authorList>
    </citation>
    <scope>NUCLEOTIDE SEQUENCE [LARGE SCALE GENOMIC DNA]</scope>
    <source>
        <strain evidence="3 4">CBS 962.96</strain>
    </source>
</reference>